<reference evidence="1 2" key="1">
    <citation type="journal article" date="2018" name="Genome Biol. Evol.">
        <title>Partnering With a Pest: Genomes of Hemlock Woolly Adelgid Symbionts Reveal Atypical Nutritional Provisioning Patterns in Dual-Obligate Bacteria.</title>
        <authorList>
            <person name="Weglarz K.M."/>
            <person name="Havill N.P."/>
            <person name="Burke G.R."/>
            <person name="von Dohlen C.D."/>
        </authorList>
    </citation>
    <scope>NUCLEOTIDE SEQUENCE [LARGE SCALE GENOMIC DNA]</scope>
    <source>
        <strain evidence="1 2">HWA_ENA</strain>
    </source>
</reference>
<name>A0ABX5R868_9PSED</name>
<accession>A0ABX5R868</accession>
<gene>
    <name evidence="1" type="ORF">C3B55_00491</name>
</gene>
<proteinExistence type="predicted"/>
<dbReference type="Proteomes" id="UP000288953">
    <property type="component" value="Chromosome"/>
</dbReference>
<dbReference type="EMBL" id="CP026512">
    <property type="protein sequence ID" value="QAX81827.1"/>
    <property type="molecule type" value="Genomic_DNA"/>
</dbReference>
<organism evidence="1 2">
    <name type="scientific">Candidatus Pseudomonas adelgestsugas</name>
    <dbReference type="NCBI Taxonomy" id="1302376"/>
    <lineage>
        <taxon>Bacteria</taxon>
        <taxon>Pseudomonadati</taxon>
        <taxon>Pseudomonadota</taxon>
        <taxon>Gammaproteobacteria</taxon>
        <taxon>Pseudomonadales</taxon>
        <taxon>Pseudomonadaceae</taxon>
        <taxon>Pseudomonas</taxon>
    </lineage>
</organism>
<sequence length="30" mass="3440">MEHNNKMLTIGERVENIFFGAGANNCTQYH</sequence>
<evidence type="ECO:0000313" key="2">
    <source>
        <dbReference type="Proteomes" id="UP000288953"/>
    </source>
</evidence>
<keyword evidence="2" id="KW-1185">Reference proteome</keyword>
<evidence type="ECO:0000313" key="1">
    <source>
        <dbReference type="EMBL" id="QAX81827.1"/>
    </source>
</evidence>
<protein>
    <submittedName>
        <fullName evidence="1">Uncharacterized protein</fullName>
    </submittedName>
</protein>